<dbReference type="OrthoDB" id="9955at2"/>
<feature type="chain" id="PRO_5003325757" description="Signal peptide-containing protein" evidence="1">
    <location>
        <begin position="32"/>
        <end position="431"/>
    </location>
</feature>
<dbReference type="PANTHER" id="PTHR34853:SF1">
    <property type="entry name" value="LIPASE 5"/>
    <property type="match status" value="1"/>
</dbReference>
<feature type="signal peptide" evidence="1">
    <location>
        <begin position="1"/>
        <end position="31"/>
    </location>
</feature>
<proteinExistence type="predicted"/>
<dbReference type="SUPFAM" id="SSF53474">
    <property type="entry name" value="alpha/beta-Hydrolases"/>
    <property type="match status" value="1"/>
</dbReference>
<organism evidence="2 3">
    <name type="scientific">Methyloversatilis universalis (strain ATCC BAA-1314 / DSM 25237 / JCM 13912 / CCUG 52030 / FAM5)</name>
    <dbReference type="NCBI Taxonomy" id="1000565"/>
    <lineage>
        <taxon>Bacteria</taxon>
        <taxon>Pseudomonadati</taxon>
        <taxon>Pseudomonadota</taxon>
        <taxon>Betaproteobacteria</taxon>
        <taxon>Nitrosomonadales</taxon>
        <taxon>Sterolibacteriaceae</taxon>
        <taxon>Methyloversatilis</taxon>
    </lineage>
</organism>
<evidence type="ECO:0000313" key="3">
    <source>
        <dbReference type="Proteomes" id="UP000005019"/>
    </source>
</evidence>
<evidence type="ECO:0000313" key="2">
    <source>
        <dbReference type="EMBL" id="EGK72746.1"/>
    </source>
</evidence>
<dbReference type="PIRSF" id="PIRSF029171">
    <property type="entry name" value="Esterase_LipA"/>
    <property type="match status" value="1"/>
</dbReference>
<name>F5R9R4_METUF</name>
<dbReference type="Gene3D" id="3.40.50.1820">
    <property type="entry name" value="alpha/beta hydrolase"/>
    <property type="match status" value="2"/>
</dbReference>
<dbReference type="InterPro" id="IPR005152">
    <property type="entry name" value="Lipase_secreted"/>
</dbReference>
<dbReference type="Proteomes" id="UP000005019">
    <property type="component" value="Unassembled WGS sequence"/>
</dbReference>
<comment type="caution">
    <text evidence="2">The sequence shown here is derived from an EMBL/GenBank/DDBJ whole genome shotgun (WGS) entry which is preliminary data.</text>
</comment>
<dbReference type="RefSeq" id="WP_008059429.1">
    <property type="nucleotide sequence ID" value="NZ_AFHG01000031.1"/>
</dbReference>
<dbReference type="eggNOG" id="COG1073">
    <property type="taxonomic scope" value="Bacteria"/>
</dbReference>
<dbReference type="Pfam" id="PF03583">
    <property type="entry name" value="LIP"/>
    <property type="match status" value="1"/>
</dbReference>
<evidence type="ECO:0000256" key="1">
    <source>
        <dbReference type="SAM" id="SignalP"/>
    </source>
</evidence>
<gene>
    <name evidence="2" type="ORF">METUNv1_00985</name>
</gene>
<dbReference type="GO" id="GO:0004806">
    <property type="term" value="F:triacylglycerol lipase activity"/>
    <property type="evidence" value="ECO:0007669"/>
    <property type="project" value="InterPro"/>
</dbReference>
<dbReference type="InterPro" id="IPR029058">
    <property type="entry name" value="AB_hydrolase_fold"/>
</dbReference>
<dbReference type="STRING" id="1000565.METUNv1_00985"/>
<accession>F5R9R4</accession>
<evidence type="ECO:0008006" key="4">
    <source>
        <dbReference type="Google" id="ProtNLM"/>
    </source>
</evidence>
<dbReference type="AlphaFoldDB" id="F5R9R4"/>
<dbReference type="GO" id="GO:0016042">
    <property type="term" value="P:lipid catabolic process"/>
    <property type="evidence" value="ECO:0007669"/>
    <property type="project" value="InterPro"/>
</dbReference>
<dbReference type="PANTHER" id="PTHR34853">
    <property type="match status" value="1"/>
</dbReference>
<dbReference type="EMBL" id="AFHG01000031">
    <property type="protein sequence ID" value="EGK72746.1"/>
    <property type="molecule type" value="Genomic_DNA"/>
</dbReference>
<keyword evidence="1" id="KW-0732">Signal</keyword>
<keyword evidence="3" id="KW-1185">Reference proteome</keyword>
<reference evidence="2 3" key="1">
    <citation type="journal article" date="2011" name="J. Bacteriol.">
        <title>Genome sequence of Methyloversatilis universalis FAM5T, a methylotrophic representative of the order Rhodocyclales.</title>
        <authorList>
            <person name="Kittichotirat W."/>
            <person name="Good N.M."/>
            <person name="Hall R."/>
            <person name="Bringel F."/>
            <person name="Lajus A."/>
            <person name="Medigue C."/>
            <person name="Smalley N.E."/>
            <person name="Beck D."/>
            <person name="Bumgarner R."/>
            <person name="Vuilleumier S."/>
            <person name="Kalyuzhnaya M.G."/>
        </authorList>
    </citation>
    <scope>NUCLEOTIDE SEQUENCE [LARGE SCALE GENOMIC DNA]</scope>
    <source>
        <strain evidence="3">ATCC BAA-1314 / JCM 13912 / FAM5</strain>
    </source>
</reference>
<protein>
    <recommendedName>
        <fullName evidence="4">Signal peptide-containing protein</fullName>
    </recommendedName>
</protein>
<sequence>MHPHFASSSRALTRKLVAGAIALVLSAGLSAAPGTRAPAPDPLQGDGRVSDFYVWKDVIPATPGKLLRSEALPPAVGLAGTARQLRILYTSTSGFDGRTPIVVSGALFIPAGQPPAGGWPVLAWGHGTVGLADICAPSWAGRSYRDVRYLQRWLSEGYAIVASDYEGLGVAGPHPLINVPSLAYSILDSARAVVRDVPGLANKVLIVGQSQGGIGAFAAAAHQPGYAPDLGVKGTVATGVIYRSNSPATSGNATPRNPHKVDDALSYGFYGFIVDQQHEPALQASDVFTDFAAPVVDQARNVCLSQLMGDVVGAGLTLANTRKPDSDVGERYRRYQLGAEERARRYSVYPTLKLNHPVFIGTGAEDVTPSAVSQLALMRDACAAGTVVEGHLYAGLGHSATVNGSLKDSIPFARKVIAGEPVTPVCAPVLE</sequence>